<gene>
    <name evidence="1" type="ORF">CFH90_12130</name>
</gene>
<reference evidence="1 2" key="1">
    <citation type="submission" date="2017-06" db="EMBL/GenBank/DDBJ databases">
        <title>Complete Genome Sequence of the Carbazole-Degrading Bacterium Acinetobacter johnsonii IC001.</title>
        <authorList>
            <person name="Vejarano F."/>
            <person name="Suzuki-Minakuchi C."/>
            <person name="Ohtsubo Y."/>
            <person name="Tsuda M."/>
            <person name="Okada K."/>
            <person name="Nojiri H."/>
        </authorList>
    </citation>
    <scope>NUCLEOTIDE SEQUENCE [LARGE SCALE GENOMIC DNA]</scope>
    <source>
        <strain evidence="1 2">IC001</strain>
    </source>
</reference>
<protein>
    <submittedName>
        <fullName evidence="1">Uncharacterized protein</fullName>
    </submittedName>
</protein>
<dbReference type="EMBL" id="CP022298">
    <property type="protein sequence ID" value="AZN64741.1"/>
    <property type="molecule type" value="Genomic_DNA"/>
</dbReference>
<organism evidence="1 2">
    <name type="scientific">Acinetobacter johnsonii</name>
    <dbReference type="NCBI Taxonomy" id="40214"/>
    <lineage>
        <taxon>Bacteria</taxon>
        <taxon>Pseudomonadati</taxon>
        <taxon>Pseudomonadota</taxon>
        <taxon>Gammaproteobacteria</taxon>
        <taxon>Moraxellales</taxon>
        <taxon>Moraxellaceae</taxon>
        <taxon>Acinetobacter</taxon>
    </lineage>
</organism>
<dbReference type="Proteomes" id="UP000276980">
    <property type="component" value="Chromosome"/>
</dbReference>
<dbReference type="AlphaFoldDB" id="A0A3Q8XEX0"/>
<proteinExistence type="predicted"/>
<evidence type="ECO:0000313" key="2">
    <source>
        <dbReference type="Proteomes" id="UP000276980"/>
    </source>
</evidence>
<sequence>MLTICDFFYVYQIAVAFDWGTKKVENRANEVGFENFEEIRRFSFEFWSIELTQLYKTSRVIVNLISQKWCLIY</sequence>
<name>A0A3Q8XEX0_ACIJO</name>
<accession>A0A3Q8XEX0</accession>
<evidence type="ECO:0000313" key="1">
    <source>
        <dbReference type="EMBL" id="AZN64741.1"/>
    </source>
</evidence>